<dbReference type="GO" id="GO:0005783">
    <property type="term" value="C:endoplasmic reticulum"/>
    <property type="evidence" value="ECO:0007669"/>
    <property type="project" value="TreeGrafter"/>
</dbReference>
<reference evidence="8 9" key="1">
    <citation type="submission" date="2016-09" db="EMBL/GenBank/DDBJ databases">
        <title>Extensive genetic diversity and differential bi-allelic expression allows diatom success in the polar Southern Ocean.</title>
        <authorList>
            <consortium name="DOE Joint Genome Institute"/>
            <person name="Mock T."/>
            <person name="Otillar R.P."/>
            <person name="Strauss J."/>
            <person name="Dupont C."/>
            <person name="Frickenhaus S."/>
            <person name="Maumus F."/>
            <person name="Mcmullan M."/>
            <person name="Sanges R."/>
            <person name="Schmutz J."/>
            <person name="Toseland A."/>
            <person name="Valas R."/>
            <person name="Veluchamy A."/>
            <person name="Ward B.J."/>
            <person name="Allen A."/>
            <person name="Barry K."/>
            <person name="Falciatore A."/>
            <person name="Ferrante M."/>
            <person name="Fortunato A.E."/>
            <person name="Gloeckner G."/>
            <person name="Gruber A."/>
            <person name="Hipkin R."/>
            <person name="Janech M."/>
            <person name="Kroth P."/>
            <person name="Leese F."/>
            <person name="Lindquist E."/>
            <person name="Lyon B.R."/>
            <person name="Martin J."/>
            <person name="Mayer C."/>
            <person name="Parker M."/>
            <person name="Quesneville H."/>
            <person name="Raymond J."/>
            <person name="Uhlig C."/>
            <person name="Valentin K.U."/>
            <person name="Worden A.Z."/>
            <person name="Armbrust E.V."/>
            <person name="Bowler C."/>
            <person name="Green B."/>
            <person name="Moulton V."/>
            <person name="Van Oosterhout C."/>
            <person name="Grigoriev I."/>
        </authorList>
    </citation>
    <scope>NUCLEOTIDE SEQUENCE [LARGE SCALE GENOMIC DNA]</scope>
    <source>
        <strain evidence="8 9">CCMP1102</strain>
    </source>
</reference>
<evidence type="ECO:0000259" key="7">
    <source>
        <dbReference type="PROSITE" id="PS51471"/>
    </source>
</evidence>
<dbReference type="PANTHER" id="PTHR10869">
    <property type="entry name" value="PROLYL 4-HYDROXYLASE ALPHA SUBUNIT"/>
    <property type="match status" value="1"/>
</dbReference>
<protein>
    <recommendedName>
        <fullName evidence="7">Fe2OG dioxygenase domain-containing protein</fullName>
    </recommendedName>
</protein>
<proteinExistence type="predicted"/>
<keyword evidence="4" id="KW-0560">Oxidoreductase</keyword>
<dbReference type="PROSITE" id="PS51471">
    <property type="entry name" value="FE2OG_OXY"/>
    <property type="match status" value="1"/>
</dbReference>
<gene>
    <name evidence="8" type="ORF">FRACYDRAFT_183559</name>
</gene>
<dbReference type="InterPro" id="IPR005123">
    <property type="entry name" value="Oxoglu/Fe-dep_dioxygenase_dom"/>
</dbReference>
<evidence type="ECO:0000313" key="8">
    <source>
        <dbReference type="EMBL" id="OEU18239.1"/>
    </source>
</evidence>
<dbReference type="PANTHER" id="PTHR10869:SF226">
    <property type="entry name" value="PROLYL 4-HYDROXYLASE ALPHA SUBUNIT DOMAIN-CONTAINING PROTEIN"/>
    <property type="match status" value="1"/>
</dbReference>
<comment type="cofactor">
    <cofactor evidence="1">
        <name>L-ascorbate</name>
        <dbReference type="ChEBI" id="CHEBI:38290"/>
    </cofactor>
</comment>
<evidence type="ECO:0000256" key="1">
    <source>
        <dbReference type="ARBA" id="ARBA00001961"/>
    </source>
</evidence>
<keyword evidence="9" id="KW-1185">Reference proteome</keyword>
<dbReference type="OrthoDB" id="420380at2759"/>
<feature type="domain" description="Fe2OG dioxygenase" evidence="7">
    <location>
        <begin position="245"/>
        <end position="409"/>
    </location>
</feature>
<dbReference type="Pfam" id="PF13640">
    <property type="entry name" value="2OG-FeII_Oxy_3"/>
    <property type="match status" value="1"/>
</dbReference>
<evidence type="ECO:0000256" key="4">
    <source>
        <dbReference type="ARBA" id="ARBA00023002"/>
    </source>
</evidence>
<evidence type="ECO:0000313" key="9">
    <source>
        <dbReference type="Proteomes" id="UP000095751"/>
    </source>
</evidence>
<dbReference type="GO" id="GO:0004656">
    <property type="term" value="F:procollagen-proline 4-dioxygenase activity"/>
    <property type="evidence" value="ECO:0007669"/>
    <property type="project" value="TreeGrafter"/>
</dbReference>
<evidence type="ECO:0000256" key="5">
    <source>
        <dbReference type="ARBA" id="ARBA00023004"/>
    </source>
</evidence>
<evidence type="ECO:0000256" key="6">
    <source>
        <dbReference type="SAM" id="MobiDB-lite"/>
    </source>
</evidence>
<keyword evidence="2" id="KW-0479">Metal-binding</keyword>
<feature type="region of interest" description="Disordered" evidence="6">
    <location>
        <begin position="1"/>
        <end position="22"/>
    </location>
</feature>
<dbReference type="InterPro" id="IPR006620">
    <property type="entry name" value="Pro_4_hyd_alph"/>
</dbReference>
<keyword evidence="5" id="KW-0408">Iron</keyword>
<dbReference type="InParanoid" id="A0A1E7FJ79"/>
<feature type="region of interest" description="Disordered" evidence="6">
    <location>
        <begin position="87"/>
        <end position="111"/>
    </location>
</feature>
<dbReference type="GO" id="GO:0005506">
    <property type="term" value="F:iron ion binding"/>
    <property type="evidence" value="ECO:0007669"/>
    <property type="project" value="InterPro"/>
</dbReference>
<dbReference type="AlphaFoldDB" id="A0A1E7FJ79"/>
<evidence type="ECO:0000256" key="3">
    <source>
        <dbReference type="ARBA" id="ARBA00022964"/>
    </source>
</evidence>
<dbReference type="Gene3D" id="2.60.120.620">
    <property type="entry name" value="q2cbj1_9rhob like domain"/>
    <property type="match status" value="1"/>
</dbReference>
<dbReference type="GO" id="GO:0031418">
    <property type="term" value="F:L-ascorbic acid binding"/>
    <property type="evidence" value="ECO:0007669"/>
    <property type="project" value="InterPro"/>
</dbReference>
<evidence type="ECO:0000256" key="2">
    <source>
        <dbReference type="ARBA" id="ARBA00022723"/>
    </source>
</evidence>
<accession>A0A1E7FJ79</accession>
<name>A0A1E7FJ79_9STRA</name>
<dbReference type="KEGG" id="fcy:FRACYDRAFT_183559"/>
<dbReference type="InterPro" id="IPR044862">
    <property type="entry name" value="Pro_4_hyd_alph_FE2OG_OXY"/>
</dbReference>
<dbReference type="InterPro" id="IPR045054">
    <property type="entry name" value="P4HA-like"/>
</dbReference>
<keyword evidence="3" id="KW-0223">Dioxygenase</keyword>
<dbReference type="Proteomes" id="UP000095751">
    <property type="component" value="Unassembled WGS sequence"/>
</dbReference>
<organism evidence="8 9">
    <name type="scientific">Fragilariopsis cylindrus CCMP1102</name>
    <dbReference type="NCBI Taxonomy" id="635003"/>
    <lineage>
        <taxon>Eukaryota</taxon>
        <taxon>Sar</taxon>
        <taxon>Stramenopiles</taxon>
        <taxon>Ochrophyta</taxon>
        <taxon>Bacillariophyta</taxon>
        <taxon>Bacillariophyceae</taxon>
        <taxon>Bacillariophycidae</taxon>
        <taxon>Bacillariales</taxon>
        <taxon>Bacillariaceae</taxon>
        <taxon>Fragilariopsis</taxon>
    </lineage>
</organism>
<dbReference type="SMART" id="SM00702">
    <property type="entry name" value="P4Hc"/>
    <property type="match status" value="1"/>
</dbReference>
<dbReference type="EMBL" id="KV784356">
    <property type="protein sequence ID" value="OEU18239.1"/>
    <property type="molecule type" value="Genomic_DNA"/>
</dbReference>
<sequence>MDLCGRGDGRINNGAVINDDDDTDDDDDAFYKHCDRGPNYTPILLDHNKLVKTSKGGLPCRFYTREGLRITSFKQFTNIIIDHQQHQQQSCDANNPQDDDDGSSSEECKNNNDEMNEFHLYAVPAGRVFIFAPSYIGEIFELNHMKLLPDVVNKSITLEVLSITPKIFDILNIFTKKEATLIVQRALNETSPSHKIKRSTTGSSSTSIIQKRTSENAFDTHRKVALELKKRIFELLGFDEYWNGHDDGLQVLRYNMTTAYVPHMDYISSPSKSIFDYRSQLKGGNRYATVLLYMTDMPTNNSGGETVFSKAWPSSNIDNVDERKSHSDALIELRQSGDAERAGIKEDSWEESMVATCRSRMAIRPYSGRAVLFYSQLPNRQPDRMSTHGGCPVLHGDKWAANLWVWNTPRQDFVGSPVRQDLIDAGYKENTNPSSSTQAQKIKAIFKNSKQDPTMKDAVLYYDEAMYWGKLGFNDPPLHSDTYEGHRWNVKVNDLVVQSWVIGKSKEQEFTI</sequence>